<evidence type="ECO:0000259" key="1">
    <source>
        <dbReference type="Pfam" id="PF13649"/>
    </source>
</evidence>
<dbReference type="KEGG" id="mgel:G5B37_02080"/>
<dbReference type="InterPro" id="IPR029063">
    <property type="entry name" value="SAM-dependent_MTases_sf"/>
</dbReference>
<keyword evidence="2" id="KW-0489">Methyltransferase</keyword>
<gene>
    <name evidence="2" type="ORF">G5B37_02080</name>
</gene>
<accession>A0A6G6GIQ0</accession>
<dbReference type="EMBL" id="CP049057">
    <property type="protein sequence ID" value="QIE58394.1"/>
    <property type="molecule type" value="Genomic_DNA"/>
</dbReference>
<dbReference type="CDD" id="cd02440">
    <property type="entry name" value="AdoMet_MTases"/>
    <property type="match status" value="1"/>
</dbReference>
<organism evidence="2 3">
    <name type="scientific">Rasiella rasia</name>
    <dbReference type="NCBI Taxonomy" id="2744027"/>
    <lineage>
        <taxon>Bacteria</taxon>
        <taxon>Pseudomonadati</taxon>
        <taxon>Bacteroidota</taxon>
        <taxon>Flavobacteriia</taxon>
        <taxon>Flavobacteriales</taxon>
        <taxon>Flavobacteriaceae</taxon>
        <taxon>Rasiella</taxon>
    </lineage>
</organism>
<dbReference type="Proteomes" id="UP000505306">
    <property type="component" value="Chromosome"/>
</dbReference>
<name>A0A6G6GIQ0_9FLAO</name>
<sequence length="238" mass="27149">MIAFSSKYRSKQVEILDNLELKGSEMEAMLVDLKTVNKLLGGHKVTLSGIETLLQSIPKDELVTIIDIGCGDGNMLRKIVDFSKKKKYSLSLIGIDANPHILKKAKDRSKAYPEITFKHHNILDEHAVSHFDIALCTLFLHHFTQEEGQLILEKLCQDAKVGVVVNDLQRNRLAFWLFRVFSSIFIKTAIAKHDGLVSIARAFKRNELETIAASCRSVQYTLKKKWAFRWQLVIKKIK</sequence>
<feature type="domain" description="Methyltransferase" evidence="1">
    <location>
        <begin position="65"/>
        <end position="155"/>
    </location>
</feature>
<evidence type="ECO:0000313" key="2">
    <source>
        <dbReference type="EMBL" id="QIE58394.1"/>
    </source>
</evidence>
<keyword evidence="3" id="KW-1185">Reference proteome</keyword>
<proteinExistence type="predicted"/>
<dbReference type="SUPFAM" id="SSF53335">
    <property type="entry name" value="S-adenosyl-L-methionine-dependent methyltransferases"/>
    <property type="match status" value="1"/>
</dbReference>
<protein>
    <submittedName>
        <fullName evidence="2">Methyltransferase domain-containing protein</fullName>
    </submittedName>
</protein>
<dbReference type="InterPro" id="IPR041698">
    <property type="entry name" value="Methyltransf_25"/>
</dbReference>
<dbReference type="AlphaFoldDB" id="A0A6G6GIQ0"/>
<reference evidence="2 3" key="1">
    <citation type="submission" date="2020-02" db="EMBL/GenBank/DDBJ databases">
        <title>Complete genome sequence of Flavobacteriaceae bacterium.</title>
        <authorList>
            <person name="Kim S.-J."/>
            <person name="Kim Y.-S."/>
            <person name="Kim K.-H."/>
        </authorList>
    </citation>
    <scope>NUCLEOTIDE SEQUENCE [LARGE SCALE GENOMIC DNA]</scope>
    <source>
        <strain evidence="2 3">RR4-40</strain>
    </source>
</reference>
<dbReference type="Gene3D" id="3.40.50.150">
    <property type="entry name" value="Vaccinia Virus protein VP39"/>
    <property type="match status" value="1"/>
</dbReference>
<dbReference type="RefSeq" id="WP_164678400.1">
    <property type="nucleotide sequence ID" value="NZ_CP049057.1"/>
</dbReference>
<keyword evidence="2" id="KW-0808">Transferase</keyword>
<dbReference type="GO" id="GO:0008168">
    <property type="term" value="F:methyltransferase activity"/>
    <property type="evidence" value="ECO:0007669"/>
    <property type="project" value="UniProtKB-KW"/>
</dbReference>
<dbReference type="Pfam" id="PF13649">
    <property type="entry name" value="Methyltransf_25"/>
    <property type="match status" value="1"/>
</dbReference>
<dbReference type="GO" id="GO:0032259">
    <property type="term" value="P:methylation"/>
    <property type="evidence" value="ECO:0007669"/>
    <property type="project" value="UniProtKB-KW"/>
</dbReference>
<evidence type="ECO:0000313" key="3">
    <source>
        <dbReference type="Proteomes" id="UP000505306"/>
    </source>
</evidence>